<organism evidence="3 4">
    <name type="scientific">Soehngenia longivitae</name>
    <dbReference type="NCBI Taxonomy" id="2562294"/>
    <lineage>
        <taxon>Bacteria</taxon>
        <taxon>Bacillati</taxon>
        <taxon>Bacillota</taxon>
        <taxon>Tissierellia</taxon>
        <taxon>Tissierellales</taxon>
        <taxon>Tissierellaceae</taxon>
        <taxon>Soehngenia</taxon>
    </lineage>
</organism>
<keyword evidence="4" id="KW-1185">Reference proteome</keyword>
<keyword evidence="1" id="KW-0472">Membrane</keyword>
<accession>A0A4Z0D2J5</accession>
<dbReference type="PANTHER" id="PTHR34351:SF2">
    <property type="entry name" value="DUF58 DOMAIN-CONTAINING PROTEIN"/>
    <property type="match status" value="1"/>
</dbReference>
<sequence>MLNNKFMLIIIVILFAFSLLVGGDLPFFLLYFFVSIFILSLIEIFYFKRCVNVNLISNKATLYAGDKIEISYEIFNKAKFSIPYVEVEDLFENKLTNKSSKPIIYSMEPKQTLSKKTIISVKRRGRYDLSEIKINLMDSLGIFKFTKLTSQNASIIVYPTYRKLESFKIYAGLSAGELLAFDKISENRNRINGIRKYVVGDPIKSIHWKLSAKKDTLITKEYENRKDTSVFIILDSLQSKFINDFEFHLEDLQVEIASSITEYCLSHEIEVALFYEAKSENVIIQGKNIHEFNPFRDKLAVYEPNGVFEFNYNIAFIDQYLYKFSTIIYVTTYLSKSDAKELLTLKMNGFNPIILLITDVENKSLKFDYYYVDKLRLQSMTIYELDYNSDIVKKLEAQYER</sequence>
<gene>
    <name evidence="3" type="ORF">E4100_06770</name>
</gene>
<dbReference type="RefSeq" id="WP_135271277.1">
    <property type="nucleotide sequence ID" value="NZ_SRIB01000008.1"/>
</dbReference>
<evidence type="ECO:0000256" key="1">
    <source>
        <dbReference type="SAM" id="Phobius"/>
    </source>
</evidence>
<comment type="caution">
    <text evidence="3">The sequence shown here is derived from an EMBL/GenBank/DDBJ whole genome shotgun (WGS) entry which is preliminary data.</text>
</comment>
<dbReference type="Proteomes" id="UP000298381">
    <property type="component" value="Unassembled WGS sequence"/>
</dbReference>
<dbReference type="InterPro" id="IPR002881">
    <property type="entry name" value="DUF58"/>
</dbReference>
<evidence type="ECO:0000313" key="4">
    <source>
        <dbReference type="Proteomes" id="UP000298381"/>
    </source>
</evidence>
<keyword evidence="1" id="KW-0812">Transmembrane</keyword>
<dbReference type="EMBL" id="SRIB01000008">
    <property type="protein sequence ID" value="TFZ39961.1"/>
    <property type="molecule type" value="Genomic_DNA"/>
</dbReference>
<feature type="transmembrane region" description="Helical" evidence="1">
    <location>
        <begin position="29"/>
        <end position="47"/>
    </location>
</feature>
<proteinExistence type="predicted"/>
<dbReference type="OrthoDB" id="9778037at2"/>
<evidence type="ECO:0000259" key="2">
    <source>
        <dbReference type="Pfam" id="PF01882"/>
    </source>
</evidence>
<keyword evidence="1" id="KW-1133">Transmembrane helix</keyword>
<dbReference type="Pfam" id="PF01882">
    <property type="entry name" value="DUF58"/>
    <property type="match status" value="1"/>
</dbReference>
<evidence type="ECO:0000313" key="3">
    <source>
        <dbReference type="EMBL" id="TFZ39961.1"/>
    </source>
</evidence>
<feature type="transmembrane region" description="Helical" evidence="1">
    <location>
        <begin position="6"/>
        <end position="22"/>
    </location>
</feature>
<reference evidence="3 4" key="1">
    <citation type="submission" date="2019-03" db="EMBL/GenBank/DDBJ databases">
        <title>Draft genome sequence data and analysis of a Fermenting Bacterium, Soehngenia longevitae strain 1933PT, isolated from petroleum reservoir in Azerbaijan.</title>
        <authorList>
            <person name="Grouzdev D.S."/>
            <person name="Bidzhieva S.K."/>
            <person name="Sokolova D.S."/>
            <person name="Tourova T.P."/>
            <person name="Poltaraus A.B."/>
            <person name="Nazina T.N."/>
        </authorList>
    </citation>
    <scope>NUCLEOTIDE SEQUENCE [LARGE SCALE GENOMIC DNA]</scope>
    <source>
        <strain evidence="3 4">1933P</strain>
    </source>
</reference>
<feature type="domain" description="DUF58" evidence="2">
    <location>
        <begin position="194"/>
        <end position="362"/>
    </location>
</feature>
<protein>
    <submittedName>
        <fullName evidence="3">DUF58 domain-containing protein</fullName>
    </submittedName>
</protein>
<name>A0A4Z0D2J5_9FIRM</name>
<dbReference type="PANTHER" id="PTHR34351">
    <property type="entry name" value="SLR1927 PROTEIN-RELATED"/>
    <property type="match status" value="1"/>
</dbReference>
<dbReference type="AlphaFoldDB" id="A0A4Z0D2J5"/>